<dbReference type="InterPro" id="IPR036390">
    <property type="entry name" value="WH_DNA-bd_sf"/>
</dbReference>
<reference evidence="6 7" key="1">
    <citation type="submission" date="2006-01" db="EMBL/GenBank/DDBJ databases">
        <title>Complete sequence of Rhodopseudomonas palustris HaA2.</title>
        <authorList>
            <consortium name="US DOE Joint Genome Institute"/>
            <person name="Copeland A."/>
            <person name="Lucas S."/>
            <person name="Lapidus A."/>
            <person name="Barry K."/>
            <person name="Detter J.C."/>
            <person name="Glavina T."/>
            <person name="Hammon N."/>
            <person name="Israni S."/>
            <person name="Pitluck S."/>
            <person name="Chain P."/>
            <person name="Malfatti S."/>
            <person name="Shin M."/>
            <person name="Vergez L."/>
            <person name="Schmutz J."/>
            <person name="Larimer F."/>
            <person name="Land M."/>
            <person name="Hauser L."/>
            <person name="Pelletier D.A."/>
            <person name="Kyrpides N."/>
            <person name="Anderson I."/>
            <person name="Oda Y."/>
            <person name="Harwood C.S."/>
            <person name="Richardson P."/>
        </authorList>
    </citation>
    <scope>NUCLEOTIDE SEQUENCE [LARGE SCALE GENOMIC DNA]</scope>
    <source>
        <strain evidence="6 7">HaA2</strain>
    </source>
</reference>
<protein>
    <submittedName>
        <fullName evidence="6">Transcriptional regulator, MarR family</fullName>
    </submittedName>
</protein>
<dbReference type="AlphaFoldDB" id="Q2J1L2"/>
<dbReference type="InterPro" id="IPR000835">
    <property type="entry name" value="HTH_MarR-typ"/>
</dbReference>
<feature type="domain" description="HTH marR-type" evidence="5">
    <location>
        <begin position="30"/>
        <end position="162"/>
    </location>
</feature>
<proteinExistence type="predicted"/>
<feature type="region of interest" description="Disordered" evidence="4">
    <location>
        <begin position="1"/>
        <end position="27"/>
    </location>
</feature>
<dbReference type="Gene3D" id="1.10.10.10">
    <property type="entry name" value="Winged helix-like DNA-binding domain superfamily/Winged helix DNA-binding domain"/>
    <property type="match status" value="1"/>
</dbReference>
<dbReference type="GO" id="GO:0003677">
    <property type="term" value="F:DNA binding"/>
    <property type="evidence" value="ECO:0007669"/>
    <property type="project" value="UniProtKB-KW"/>
</dbReference>
<dbReference type="PROSITE" id="PS01117">
    <property type="entry name" value="HTH_MARR_1"/>
    <property type="match status" value="1"/>
</dbReference>
<dbReference type="Proteomes" id="UP000008809">
    <property type="component" value="Chromosome"/>
</dbReference>
<evidence type="ECO:0000256" key="3">
    <source>
        <dbReference type="ARBA" id="ARBA00023163"/>
    </source>
</evidence>
<dbReference type="Pfam" id="PF01047">
    <property type="entry name" value="MarR"/>
    <property type="match status" value="1"/>
</dbReference>
<dbReference type="HOGENOM" id="CLU_083287_8_4_5"/>
<dbReference type="PANTHER" id="PTHR33164:SF64">
    <property type="entry name" value="TRANSCRIPTIONAL REGULATOR SLYA"/>
    <property type="match status" value="1"/>
</dbReference>
<accession>Q2J1L2</accession>
<evidence type="ECO:0000256" key="4">
    <source>
        <dbReference type="SAM" id="MobiDB-lite"/>
    </source>
</evidence>
<evidence type="ECO:0000313" key="7">
    <source>
        <dbReference type="Proteomes" id="UP000008809"/>
    </source>
</evidence>
<keyword evidence="1" id="KW-0805">Transcription regulation</keyword>
<evidence type="ECO:0000256" key="2">
    <source>
        <dbReference type="ARBA" id="ARBA00023125"/>
    </source>
</evidence>
<dbReference type="eggNOG" id="COG1846">
    <property type="taxonomic scope" value="Bacteria"/>
</dbReference>
<sequence>MQQSQHLIHSSRTIKSQPVARSPSSNPPITEHLAYLLAQANREINRQLEARLRDEGVPVEQWRILKVLSDGKGHSMGDLAEEVLLNHPTLTKMIDRMVSDSLVYRVQAPDDRRKVLMYSSERGKALTQRLNALALSQEAHIAENYGDKATAELKRLLESLIDTAT</sequence>
<evidence type="ECO:0000256" key="1">
    <source>
        <dbReference type="ARBA" id="ARBA00023015"/>
    </source>
</evidence>
<keyword evidence="7" id="KW-1185">Reference proteome</keyword>
<dbReference type="InterPro" id="IPR039422">
    <property type="entry name" value="MarR/SlyA-like"/>
</dbReference>
<dbReference type="GO" id="GO:0006950">
    <property type="term" value="P:response to stress"/>
    <property type="evidence" value="ECO:0007669"/>
    <property type="project" value="TreeGrafter"/>
</dbReference>
<name>Q2J1L2_RHOP2</name>
<dbReference type="PANTHER" id="PTHR33164">
    <property type="entry name" value="TRANSCRIPTIONAL REGULATOR, MARR FAMILY"/>
    <property type="match status" value="1"/>
</dbReference>
<dbReference type="KEGG" id="rpb:RPB_0938"/>
<evidence type="ECO:0000259" key="5">
    <source>
        <dbReference type="PROSITE" id="PS50995"/>
    </source>
</evidence>
<dbReference type="GO" id="GO:0003700">
    <property type="term" value="F:DNA-binding transcription factor activity"/>
    <property type="evidence" value="ECO:0007669"/>
    <property type="project" value="InterPro"/>
</dbReference>
<evidence type="ECO:0000313" key="6">
    <source>
        <dbReference type="EMBL" id="ABD05648.1"/>
    </source>
</evidence>
<gene>
    <name evidence="6" type="ordered locus">RPB_0938</name>
</gene>
<dbReference type="SUPFAM" id="SSF46785">
    <property type="entry name" value="Winged helix' DNA-binding domain"/>
    <property type="match status" value="1"/>
</dbReference>
<keyword evidence="3" id="KW-0804">Transcription</keyword>
<dbReference type="EMBL" id="CP000250">
    <property type="protein sequence ID" value="ABD05648.1"/>
    <property type="molecule type" value="Genomic_DNA"/>
</dbReference>
<dbReference type="PROSITE" id="PS50995">
    <property type="entry name" value="HTH_MARR_2"/>
    <property type="match status" value="1"/>
</dbReference>
<dbReference type="InterPro" id="IPR036388">
    <property type="entry name" value="WH-like_DNA-bd_sf"/>
</dbReference>
<dbReference type="InterPro" id="IPR023187">
    <property type="entry name" value="Tscrpt_reg_MarR-type_CS"/>
</dbReference>
<dbReference type="SMART" id="SM00347">
    <property type="entry name" value="HTH_MARR"/>
    <property type="match status" value="1"/>
</dbReference>
<organism evidence="6 7">
    <name type="scientific">Rhodopseudomonas palustris (strain HaA2)</name>
    <dbReference type="NCBI Taxonomy" id="316058"/>
    <lineage>
        <taxon>Bacteria</taxon>
        <taxon>Pseudomonadati</taxon>
        <taxon>Pseudomonadota</taxon>
        <taxon>Alphaproteobacteria</taxon>
        <taxon>Hyphomicrobiales</taxon>
        <taxon>Nitrobacteraceae</taxon>
        <taxon>Rhodopseudomonas</taxon>
    </lineage>
</organism>
<feature type="compositionally biased region" description="Polar residues" evidence="4">
    <location>
        <begin position="1"/>
        <end position="16"/>
    </location>
</feature>
<dbReference type="STRING" id="316058.RPB_0938"/>
<keyword evidence="2" id="KW-0238">DNA-binding</keyword>